<protein>
    <submittedName>
        <fullName evidence="2">Uncharacterized protein</fullName>
    </submittedName>
</protein>
<dbReference type="Proteomes" id="UP001610432">
    <property type="component" value="Unassembled WGS sequence"/>
</dbReference>
<dbReference type="GeneID" id="98141506"/>
<evidence type="ECO:0000313" key="3">
    <source>
        <dbReference type="Proteomes" id="UP001610432"/>
    </source>
</evidence>
<keyword evidence="3" id="KW-1185">Reference proteome</keyword>
<reference evidence="2 3" key="1">
    <citation type="submission" date="2024-07" db="EMBL/GenBank/DDBJ databases">
        <title>Section-level genome sequencing and comparative genomics of Aspergillus sections Usti and Cavernicolus.</title>
        <authorList>
            <consortium name="Lawrence Berkeley National Laboratory"/>
            <person name="Nybo J.L."/>
            <person name="Vesth T.C."/>
            <person name="Theobald S."/>
            <person name="Frisvad J.C."/>
            <person name="Larsen T.O."/>
            <person name="Kjaerboelling I."/>
            <person name="Rothschild-Mancinelli K."/>
            <person name="Lyhne E.K."/>
            <person name="Kogle M.E."/>
            <person name="Barry K."/>
            <person name="Clum A."/>
            <person name="Na H."/>
            <person name="Ledsgaard L."/>
            <person name="Lin J."/>
            <person name="Lipzen A."/>
            <person name="Kuo A."/>
            <person name="Riley R."/>
            <person name="Mondo S."/>
            <person name="Labutti K."/>
            <person name="Haridas S."/>
            <person name="Pangalinan J."/>
            <person name="Salamov A.A."/>
            <person name="Simmons B.A."/>
            <person name="Magnuson J.K."/>
            <person name="Chen J."/>
            <person name="Drula E."/>
            <person name="Henrissat B."/>
            <person name="Wiebenga A."/>
            <person name="Lubbers R.J."/>
            <person name="Gomes A.C."/>
            <person name="Macurrencykelacurrency M.R."/>
            <person name="Stajich J."/>
            <person name="Grigoriev I.V."/>
            <person name="Mortensen U.H."/>
            <person name="De Vries R.P."/>
            <person name="Baker S.E."/>
            <person name="Andersen M.R."/>
        </authorList>
    </citation>
    <scope>NUCLEOTIDE SEQUENCE [LARGE SCALE GENOMIC DNA]</scope>
    <source>
        <strain evidence="2 3">CBS 449.75</strain>
    </source>
</reference>
<name>A0ABR4LF47_9EURO</name>
<comment type="caution">
    <text evidence="2">The sequence shown here is derived from an EMBL/GenBank/DDBJ whole genome shotgun (WGS) entry which is preliminary data.</text>
</comment>
<evidence type="ECO:0000313" key="2">
    <source>
        <dbReference type="EMBL" id="KAL2863169.1"/>
    </source>
</evidence>
<sequence length="147" mass="16322">MGSYMERTTTSVIVRHPGGNGEDAHLEAVIDESADENIITWKRWRQLEDLLQLESKPLASSKVVVDSQGVSYTVQSQVSMSIKQRGARCSSSLRDYVAESENVRIAGRYDILLAKSWKEKFAPDGQNGNKIYSAAPSQLKGFGSKRQ</sequence>
<proteinExistence type="predicted"/>
<evidence type="ECO:0000256" key="1">
    <source>
        <dbReference type="SAM" id="MobiDB-lite"/>
    </source>
</evidence>
<organism evidence="2 3">
    <name type="scientific">Aspergillus lucknowensis</name>
    <dbReference type="NCBI Taxonomy" id="176173"/>
    <lineage>
        <taxon>Eukaryota</taxon>
        <taxon>Fungi</taxon>
        <taxon>Dikarya</taxon>
        <taxon>Ascomycota</taxon>
        <taxon>Pezizomycotina</taxon>
        <taxon>Eurotiomycetes</taxon>
        <taxon>Eurotiomycetidae</taxon>
        <taxon>Eurotiales</taxon>
        <taxon>Aspergillaceae</taxon>
        <taxon>Aspergillus</taxon>
        <taxon>Aspergillus subgen. Nidulantes</taxon>
    </lineage>
</organism>
<feature type="region of interest" description="Disordered" evidence="1">
    <location>
        <begin position="123"/>
        <end position="147"/>
    </location>
</feature>
<dbReference type="EMBL" id="JBFXLQ010000055">
    <property type="protein sequence ID" value="KAL2863169.1"/>
    <property type="molecule type" value="Genomic_DNA"/>
</dbReference>
<accession>A0ABR4LF47</accession>
<gene>
    <name evidence="2" type="ORF">BJX67DRAFT_266349</name>
</gene>
<dbReference type="RefSeq" id="XP_070882148.1">
    <property type="nucleotide sequence ID" value="XM_071026434.1"/>
</dbReference>